<keyword evidence="3" id="KW-1185">Reference proteome</keyword>
<dbReference type="GO" id="GO:0016757">
    <property type="term" value="F:glycosyltransferase activity"/>
    <property type="evidence" value="ECO:0007669"/>
    <property type="project" value="UniProtKB-KW"/>
</dbReference>
<evidence type="ECO:0000313" key="2">
    <source>
        <dbReference type="EMBL" id="CDN30205.1"/>
    </source>
</evidence>
<dbReference type="eggNOG" id="COG0438">
    <property type="taxonomic scope" value="Bacteria"/>
</dbReference>
<dbReference type="InterPro" id="IPR050194">
    <property type="entry name" value="Glycosyltransferase_grp1"/>
</dbReference>
<organism evidence="2 3">
    <name type="scientific">Mucinivorans hirudinis</name>
    <dbReference type="NCBI Taxonomy" id="1433126"/>
    <lineage>
        <taxon>Bacteria</taxon>
        <taxon>Pseudomonadati</taxon>
        <taxon>Bacteroidota</taxon>
        <taxon>Bacteroidia</taxon>
        <taxon>Bacteroidales</taxon>
        <taxon>Rikenellaceae</taxon>
        <taxon>Mucinivorans</taxon>
    </lineage>
</organism>
<dbReference type="Proteomes" id="UP000027616">
    <property type="component" value="Chromosome I"/>
</dbReference>
<keyword evidence="2" id="KW-0808">Transferase</keyword>
<dbReference type="AlphaFoldDB" id="A0A060R5U1"/>
<dbReference type="CDD" id="cd03801">
    <property type="entry name" value="GT4_PimA-like"/>
    <property type="match status" value="1"/>
</dbReference>
<dbReference type="Gene3D" id="3.40.50.2000">
    <property type="entry name" value="Glycogen Phosphorylase B"/>
    <property type="match status" value="2"/>
</dbReference>
<sequence length="391" mass="45010">MRTIYIFDEHQSSCNNGIGTYIRELNACLSDTEYKIIKISCNADVDEFEIDTIRGVIYFPQFQYGNFTDNSEAISTILALHILDDTNNLFIINHSPSNQLLIEMKEVFPKSKFLFVIHDMCWTAQLMGDSKLLLSTEDYALKIRIEQEKEMIDIVDYVVCLNNETYKVIKDIYSIKTEGKVFVISNGLSNDKKCGSDRNTIMRELYLDRDEPLVLFVGRLTYAKGLKVLIDAFEIVLKTIPKMRLVLVGTHDPLFARVSISSRLASRIIFTGHISKEELSKWYTVSDIGVIPSFSEQCSFVAIEMMMYSLAIIYADSFGLRCMFDNGNDGCIVMRNENFTENLASIIIELNNNNELRQKFQHNAANSYTKKYSSEIMRRNYITMLNKIYDN</sequence>
<gene>
    <name evidence="2" type="ORF">BN938_0098</name>
</gene>
<dbReference type="InterPro" id="IPR001296">
    <property type="entry name" value="Glyco_trans_1"/>
</dbReference>
<feature type="domain" description="Glycosyl transferase family 1" evidence="1">
    <location>
        <begin position="198"/>
        <end position="365"/>
    </location>
</feature>
<accession>A0A060R5U1</accession>
<dbReference type="PANTHER" id="PTHR45947">
    <property type="entry name" value="SULFOQUINOVOSYL TRANSFERASE SQD2"/>
    <property type="match status" value="1"/>
</dbReference>
<dbReference type="STRING" id="1433126.BN938_0098"/>
<dbReference type="EMBL" id="HG934468">
    <property type="protein sequence ID" value="CDN30205.1"/>
    <property type="molecule type" value="Genomic_DNA"/>
</dbReference>
<dbReference type="EC" id="2.4.1.-" evidence="2"/>
<keyword evidence="2" id="KW-0328">Glycosyltransferase</keyword>
<proteinExistence type="predicted"/>
<dbReference type="OrthoDB" id="1046785at2"/>
<dbReference type="HOGENOM" id="CLU_009583_30_0_10"/>
<evidence type="ECO:0000259" key="1">
    <source>
        <dbReference type="Pfam" id="PF00534"/>
    </source>
</evidence>
<dbReference type="SUPFAM" id="SSF53756">
    <property type="entry name" value="UDP-Glycosyltransferase/glycogen phosphorylase"/>
    <property type="match status" value="1"/>
</dbReference>
<dbReference type="KEGG" id="rbc:BN938_0098"/>
<name>A0A060R5U1_9BACT</name>
<dbReference type="Pfam" id="PF00534">
    <property type="entry name" value="Glycos_transf_1"/>
    <property type="match status" value="1"/>
</dbReference>
<evidence type="ECO:0000313" key="3">
    <source>
        <dbReference type="Proteomes" id="UP000027616"/>
    </source>
</evidence>
<protein>
    <submittedName>
        <fullName evidence="2">Glycosyltransferase</fullName>
        <ecNumber evidence="2">2.4.1.-</ecNumber>
    </submittedName>
</protein>
<dbReference type="PANTHER" id="PTHR45947:SF3">
    <property type="entry name" value="SULFOQUINOVOSYL TRANSFERASE SQD2"/>
    <property type="match status" value="1"/>
</dbReference>
<reference evidence="2 3" key="1">
    <citation type="journal article" date="2015" name="Genome Announc.">
        <title>Complete Genome Sequence of the Novel Leech Symbiont Mucinivorans hirudinis M3T.</title>
        <authorList>
            <person name="Nelson M.C."/>
            <person name="Bomar L."/>
            <person name="Graf J."/>
        </authorList>
    </citation>
    <scope>NUCLEOTIDE SEQUENCE [LARGE SCALE GENOMIC DNA]</scope>
    <source>
        <strain evidence="3">M3</strain>
    </source>
</reference>